<dbReference type="AlphaFoldDB" id="A0A0R3W0S3"/>
<dbReference type="EMBL" id="UYRS01018293">
    <property type="protein sequence ID" value="VDK31577.1"/>
    <property type="molecule type" value="Genomic_DNA"/>
</dbReference>
<name>A0A0R3W0S3_TAEAS</name>
<evidence type="ECO:0000313" key="2">
    <source>
        <dbReference type="Proteomes" id="UP000282613"/>
    </source>
</evidence>
<proteinExistence type="predicted"/>
<dbReference type="WBParaSite" id="TASK_0000328101-mRNA-1">
    <property type="protein sequence ID" value="TASK_0000328101-mRNA-1"/>
    <property type="gene ID" value="TASK_0000328101"/>
</dbReference>
<dbReference type="Proteomes" id="UP000282613">
    <property type="component" value="Unassembled WGS sequence"/>
</dbReference>
<organism evidence="3">
    <name type="scientific">Taenia asiatica</name>
    <name type="common">Asian tapeworm</name>
    <dbReference type="NCBI Taxonomy" id="60517"/>
    <lineage>
        <taxon>Eukaryota</taxon>
        <taxon>Metazoa</taxon>
        <taxon>Spiralia</taxon>
        <taxon>Lophotrochozoa</taxon>
        <taxon>Platyhelminthes</taxon>
        <taxon>Cestoda</taxon>
        <taxon>Eucestoda</taxon>
        <taxon>Cyclophyllidea</taxon>
        <taxon>Taeniidae</taxon>
        <taxon>Taenia</taxon>
    </lineage>
</organism>
<reference evidence="3" key="1">
    <citation type="submission" date="2017-02" db="UniProtKB">
        <authorList>
            <consortium name="WormBaseParasite"/>
        </authorList>
    </citation>
    <scope>IDENTIFICATION</scope>
</reference>
<keyword evidence="2" id="KW-1185">Reference proteome</keyword>
<sequence>MVGDSSGNVYVYAMKNFPEAGSANEEVRICFFFSLQCYRHSAGGKTEFHSPLLSVIPSAYIDRRLTEVSFTYTSVIKPVPIVATL</sequence>
<accession>A0A0R3W0S3</accession>
<reference evidence="1 2" key="2">
    <citation type="submission" date="2018-11" db="EMBL/GenBank/DDBJ databases">
        <authorList>
            <consortium name="Pathogen Informatics"/>
        </authorList>
    </citation>
    <scope>NUCLEOTIDE SEQUENCE [LARGE SCALE GENOMIC DNA]</scope>
</reference>
<gene>
    <name evidence="1" type="ORF">TASK_LOCUS3282</name>
</gene>
<evidence type="ECO:0000313" key="3">
    <source>
        <dbReference type="WBParaSite" id="TASK_0000328101-mRNA-1"/>
    </source>
</evidence>
<dbReference type="OrthoDB" id="6285786at2759"/>
<evidence type="ECO:0000313" key="1">
    <source>
        <dbReference type="EMBL" id="VDK31577.1"/>
    </source>
</evidence>
<protein>
    <submittedName>
        <fullName evidence="3">Enhancer of mRNA-decapping protein 4</fullName>
    </submittedName>
</protein>